<dbReference type="EMBL" id="FJUX01000098">
    <property type="protein sequence ID" value="CZT07720.1"/>
    <property type="molecule type" value="Genomic_DNA"/>
</dbReference>
<accession>A0A1E1LB05</accession>
<keyword evidence="2" id="KW-1185">Reference proteome</keyword>
<dbReference type="AlphaFoldDB" id="A0A1E1LB05"/>
<dbReference type="Proteomes" id="UP000178912">
    <property type="component" value="Unassembled WGS sequence"/>
</dbReference>
<reference evidence="2" key="1">
    <citation type="submission" date="2016-03" db="EMBL/GenBank/DDBJ databases">
        <authorList>
            <person name="Guldener U."/>
        </authorList>
    </citation>
    <scope>NUCLEOTIDE SEQUENCE [LARGE SCALE GENOMIC DNA]</scope>
    <source>
        <strain evidence="2">04CH-RAC-A.6.1</strain>
    </source>
</reference>
<evidence type="ECO:0000313" key="1">
    <source>
        <dbReference type="EMBL" id="CZT07720.1"/>
    </source>
</evidence>
<organism evidence="1 2">
    <name type="scientific">Rhynchosporium agropyri</name>
    <dbReference type="NCBI Taxonomy" id="914238"/>
    <lineage>
        <taxon>Eukaryota</taxon>
        <taxon>Fungi</taxon>
        <taxon>Dikarya</taxon>
        <taxon>Ascomycota</taxon>
        <taxon>Pezizomycotina</taxon>
        <taxon>Leotiomycetes</taxon>
        <taxon>Helotiales</taxon>
        <taxon>Ploettnerulaceae</taxon>
        <taxon>Rhynchosporium</taxon>
    </lineage>
</organism>
<name>A0A1E1LB05_9HELO</name>
<sequence>MATIAKPTNVTNNQVTIVSATLITFHCEIMLNIVNIYPAGSLLRLQNSPVFHLGRQNVEEFLNSTPRILGSPFTKHSAHANITDVVSSSMSIRQTSLTLPGPQLLAFLDHQGQVMSTKYKQMVTLGGKGEKATLWFYAPKHVEPRKSLLPELTGPPQKRRRLRQKKFLDVIMNSTWQLLMNENRTRS</sequence>
<proteinExistence type="predicted"/>
<evidence type="ECO:0000313" key="2">
    <source>
        <dbReference type="Proteomes" id="UP000178912"/>
    </source>
</evidence>
<protein>
    <submittedName>
        <fullName evidence="1">Uncharacterized protein</fullName>
    </submittedName>
</protein>
<gene>
    <name evidence="1" type="ORF">RAG0_13069</name>
</gene>